<reference evidence="1 2" key="1">
    <citation type="journal article" date="2015" name="Proc. Natl. Acad. Sci. U.S.A.">
        <title>The resurrection genome of Boea hygrometrica: A blueprint for survival of dehydration.</title>
        <authorList>
            <person name="Xiao L."/>
            <person name="Yang G."/>
            <person name="Zhang L."/>
            <person name="Yang X."/>
            <person name="Zhao S."/>
            <person name="Ji Z."/>
            <person name="Zhou Q."/>
            <person name="Hu M."/>
            <person name="Wang Y."/>
            <person name="Chen M."/>
            <person name="Xu Y."/>
            <person name="Jin H."/>
            <person name="Xiao X."/>
            <person name="Hu G."/>
            <person name="Bao F."/>
            <person name="Hu Y."/>
            <person name="Wan P."/>
            <person name="Li L."/>
            <person name="Deng X."/>
            <person name="Kuang T."/>
            <person name="Xiang C."/>
            <person name="Zhu J.K."/>
            <person name="Oliver M.J."/>
            <person name="He Y."/>
        </authorList>
    </citation>
    <scope>NUCLEOTIDE SEQUENCE [LARGE SCALE GENOMIC DNA]</scope>
    <source>
        <strain evidence="2">cv. XS01</strain>
    </source>
</reference>
<dbReference type="Proteomes" id="UP000250235">
    <property type="component" value="Unassembled WGS sequence"/>
</dbReference>
<protein>
    <submittedName>
        <fullName evidence="1">Uncharacterized protein</fullName>
    </submittedName>
</protein>
<evidence type="ECO:0000313" key="1">
    <source>
        <dbReference type="EMBL" id="KZV17485.1"/>
    </source>
</evidence>
<gene>
    <name evidence="1" type="ORF">F511_40002</name>
</gene>
<dbReference type="EMBL" id="KV018214">
    <property type="protein sequence ID" value="KZV17485.1"/>
    <property type="molecule type" value="Genomic_DNA"/>
</dbReference>
<accession>A0A2Z7A7J8</accession>
<name>A0A2Z7A7J8_9LAMI</name>
<proteinExistence type="predicted"/>
<evidence type="ECO:0000313" key="2">
    <source>
        <dbReference type="Proteomes" id="UP000250235"/>
    </source>
</evidence>
<organism evidence="1 2">
    <name type="scientific">Dorcoceras hygrometricum</name>
    <dbReference type="NCBI Taxonomy" id="472368"/>
    <lineage>
        <taxon>Eukaryota</taxon>
        <taxon>Viridiplantae</taxon>
        <taxon>Streptophyta</taxon>
        <taxon>Embryophyta</taxon>
        <taxon>Tracheophyta</taxon>
        <taxon>Spermatophyta</taxon>
        <taxon>Magnoliopsida</taxon>
        <taxon>eudicotyledons</taxon>
        <taxon>Gunneridae</taxon>
        <taxon>Pentapetalae</taxon>
        <taxon>asterids</taxon>
        <taxon>lamiids</taxon>
        <taxon>Lamiales</taxon>
        <taxon>Gesneriaceae</taxon>
        <taxon>Didymocarpoideae</taxon>
        <taxon>Trichosporeae</taxon>
        <taxon>Loxocarpinae</taxon>
        <taxon>Dorcoceras</taxon>
    </lineage>
</organism>
<dbReference type="AlphaFoldDB" id="A0A2Z7A7J8"/>
<sequence length="185" mass="21170">MPKIRQSGPRPETRLLRQPVLEGLTRSARTGSPRRIGRKRFSGEAAAAAAAAAIEERRGGYLLLALSWNDVVEVHCFVSADEDFSRLFVEVVQQLFSLFVEESYTTAFDLVGTTAFGLIQQKRFFVNQQMLYLVFSSRCISKIAKRRHLIKLTRHRFIANGISRWKNAYAFQQMNSSKRFSSRSF</sequence>
<keyword evidence="2" id="KW-1185">Reference proteome</keyword>